<feature type="compositionally biased region" description="Polar residues" evidence="1">
    <location>
        <begin position="719"/>
        <end position="729"/>
    </location>
</feature>
<feature type="compositionally biased region" description="Polar residues" evidence="1">
    <location>
        <begin position="207"/>
        <end position="220"/>
    </location>
</feature>
<feature type="compositionally biased region" description="Acidic residues" evidence="1">
    <location>
        <begin position="508"/>
        <end position="517"/>
    </location>
</feature>
<protein>
    <submittedName>
        <fullName evidence="2">Uncharacterized protein</fullName>
    </submittedName>
</protein>
<feature type="compositionally biased region" description="Polar residues" evidence="1">
    <location>
        <begin position="649"/>
        <end position="663"/>
    </location>
</feature>
<feature type="compositionally biased region" description="Low complexity" evidence="1">
    <location>
        <begin position="1027"/>
        <end position="1038"/>
    </location>
</feature>
<feature type="region of interest" description="Disordered" evidence="1">
    <location>
        <begin position="1"/>
        <end position="417"/>
    </location>
</feature>
<feature type="compositionally biased region" description="Polar residues" evidence="1">
    <location>
        <begin position="366"/>
        <end position="382"/>
    </location>
</feature>
<feature type="compositionally biased region" description="Polar residues" evidence="1">
    <location>
        <begin position="434"/>
        <end position="447"/>
    </location>
</feature>
<organism evidence="2 3">
    <name type="scientific">Geotrichum candidum</name>
    <name type="common">Oospora lactis</name>
    <name type="synonym">Dipodascus geotrichum</name>
    <dbReference type="NCBI Taxonomy" id="1173061"/>
    <lineage>
        <taxon>Eukaryota</taxon>
        <taxon>Fungi</taxon>
        <taxon>Dikarya</taxon>
        <taxon>Ascomycota</taxon>
        <taxon>Saccharomycotina</taxon>
        <taxon>Dipodascomycetes</taxon>
        <taxon>Dipodascales</taxon>
        <taxon>Dipodascaceae</taxon>
        <taxon>Geotrichum</taxon>
    </lineage>
</organism>
<feature type="compositionally biased region" description="Basic and acidic residues" evidence="1">
    <location>
        <begin position="706"/>
        <end position="717"/>
    </location>
</feature>
<feature type="region of interest" description="Disordered" evidence="1">
    <location>
        <begin position="940"/>
        <end position="1038"/>
    </location>
</feature>
<feature type="compositionally biased region" description="Polar residues" evidence="1">
    <location>
        <begin position="1011"/>
        <end position="1026"/>
    </location>
</feature>
<dbReference type="AlphaFoldDB" id="A0A0J9XDR8"/>
<feature type="compositionally biased region" description="Low complexity" evidence="1">
    <location>
        <begin position="406"/>
        <end position="417"/>
    </location>
</feature>
<feature type="compositionally biased region" description="Low complexity" evidence="1">
    <location>
        <begin position="985"/>
        <end position="1010"/>
    </location>
</feature>
<feature type="compositionally biased region" description="Polar residues" evidence="1">
    <location>
        <begin position="181"/>
        <end position="200"/>
    </location>
</feature>
<feature type="compositionally biased region" description="Low complexity" evidence="1">
    <location>
        <begin position="221"/>
        <end position="239"/>
    </location>
</feature>
<feature type="compositionally biased region" description="Basic and acidic residues" evidence="1">
    <location>
        <begin position="730"/>
        <end position="742"/>
    </location>
</feature>
<feature type="compositionally biased region" description="Low complexity" evidence="1">
    <location>
        <begin position="617"/>
        <end position="648"/>
    </location>
</feature>
<feature type="compositionally biased region" description="Basic and acidic residues" evidence="1">
    <location>
        <begin position="105"/>
        <end position="118"/>
    </location>
</feature>
<gene>
    <name evidence="2" type="ORF">BN980_GECA11s00857g</name>
</gene>
<feature type="region of interest" description="Disordered" evidence="1">
    <location>
        <begin position="816"/>
        <end position="857"/>
    </location>
</feature>
<feature type="compositionally biased region" description="Low complexity" evidence="1">
    <location>
        <begin position="493"/>
        <end position="507"/>
    </location>
</feature>
<comment type="caution">
    <text evidence="2">The sequence shown here is derived from an EMBL/GenBank/DDBJ whole genome shotgun (WGS) entry which is preliminary data.</text>
</comment>
<evidence type="ECO:0000313" key="2">
    <source>
        <dbReference type="EMBL" id="CDO55417.1"/>
    </source>
</evidence>
<keyword evidence="3" id="KW-1185">Reference proteome</keyword>
<feature type="compositionally biased region" description="Low complexity" evidence="1">
    <location>
        <begin position="563"/>
        <end position="572"/>
    </location>
</feature>
<accession>A0A0J9XDR8</accession>
<evidence type="ECO:0000313" key="3">
    <source>
        <dbReference type="Proteomes" id="UP000242525"/>
    </source>
</evidence>
<feature type="compositionally biased region" description="Polar residues" evidence="1">
    <location>
        <begin position="940"/>
        <end position="951"/>
    </location>
</feature>
<feature type="compositionally biased region" description="Low complexity" evidence="1">
    <location>
        <begin position="44"/>
        <end position="92"/>
    </location>
</feature>
<feature type="compositionally biased region" description="Basic and acidic residues" evidence="1">
    <location>
        <begin position="820"/>
        <end position="835"/>
    </location>
</feature>
<feature type="compositionally biased region" description="Low complexity" evidence="1">
    <location>
        <begin position="691"/>
        <end position="704"/>
    </location>
</feature>
<reference evidence="2" key="1">
    <citation type="submission" date="2014-03" db="EMBL/GenBank/DDBJ databases">
        <authorList>
            <person name="Casaregola S."/>
        </authorList>
    </citation>
    <scope>NUCLEOTIDE SEQUENCE [LARGE SCALE GENOMIC DNA]</scope>
    <source>
        <strain evidence="2">CLIB 918</strain>
    </source>
</reference>
<feature type="compositionally biased region" description="Polar residues" evidence="1">
    <location>
        <begin position="744"/>
        <end position="756"/>
    </location>
</feature>
<feature type="compositionally biased region" description="Polar residues" evidence="1">
    <location>
        <begin position="534"/>
        <end position="553"/>
    </location>
</feature>
<feature type="compositionally biased region" description="Low complexity" evidence="1">
    <location>
        <begin position="580"/>
        <end position="595"/>
    </location>
</feature>
<feature type="compositionally biased region" description="Polar residues" evidence="1">
    <location>
        <begin position="246"/>
        <end position="260"/>
    </location>
</feature>
<feature type="compositionally biased region" description="Polar residues" evidence="1">
    <location>
        <begin position="776"/>
        <end position="788"/>
    </location>
</feature>
<feature type="compositionally biased region" description="Low complexity" evidence="1">
    <location>
        <begin position="261"/>
        <end position="300"/>
    </location>
</feature>
<name>A0A0J9XDR8_GEOCN</name>
<sequence>MKSLKRSGDRPLGARMPPNAFGTVRPPPSSPSLSSNRGAKNSGDTSSTNKSISNSESSSSSDSSSSDSSSISSPSNSGSSTDTMDTADTTSSIPPLFSTTTLQHKQQETQKASHDSEPRTPAVPTTPSNSFSPLLNPSSPRKVSPSSLDSPSSSSISKSPSQKSEKMNAIPKNSVKKFVSTFENTSSNTNKAPTSPTFSGESPKIAATNSSSSITHDNNYTLTRKSTTSSVSSTSSIDSIGKALQDLSTIPIQKNTYTAKSSNSTASSTRSSFSKPSLSPSTSRTSTLSGSSLSQVSSLSAKFESPKRNGTSASPVNSPSHRSRSSSPAKSASSSADYTSATISSSKLTNSPSSKKPFKLPITPKSPVSGSSAHPQRSQKSPVHTPAPIDHTPFWSSPSASPPRPSSAFSNKTNSDVNSVVSSIVEDVISTTTEAGVSTKATKSNPYSAVPFSHKLQEKKKPVETPSIDKYATQGNEEKNRLPKYQVKQVTDISLSSSIRASSAGLGPDDDGDDDDSSYAVIPNIKAPAWVTELKNQQNRATSPEPSIKSRSPVSKHKKSFSEDSSLSTRSSLPGATSGRASPTRTPITSRTSGTQFTRPVSPSYSHSPTRELNMLRAGSSSPTRPTRPNSASSFRSWNSSSDQDSISPMRTITRPSSAASNYSHDKSSKMVSEFLESRERPESPTRMSPKRTPVTSRTSSPVSALHDKSEQSKDFPSRPNSRYSLDSRISSKRENTDRDGRQSPVSASRATSVRTFYSAVSKESSSSGASLSRAGTISYSVRSNSPSGRCLVSPDNDEEIPLVPQFEKTFELFGNNAVSKEETPETSFSERTEETLNTERSASNSQSLASVSGSVSSRNSTQSATSLFAAKALQASPKLGKTPFLPPPSPAVSMQSHFTDCTSATSFYDIESIHSMNDAVDIEHTPSIGRSHSIISQHSNLASPATISENSKMKGNESRVSGVENGHYRDDGLVSPANMSRAQSVTSSFSTISDSSRNTSRSSNMSRASVQTQMTDPDLDNTMSSQKPEQPQAPLQQQVPVVANKASINPDSVGNPELHQNRFGSGVHGEKPYYYLDINNMDQLASSSLSFWGPSGAPFANKDPRDVTVLERLLLDNLFCDIMVCYIFIVFVIA</sequence>
<dbReference type="Proteomes" id="UP000242525">
    <property type="component" value="Unassembled WGS sequence"/>
</dbReference>
<feature type="region of interest" description="Disordered" evidence="1">
    <location>
        <begin position="432"/>
        <end position="797"/>
    </location>
</feature>
<dbReference type="EMBL" id="CCBN010000011">
    <property type="protein sequence ID" value="CDO55417.1"/>
    <property type="molecule type" value="Genomic_DNA"/>
</dbReference>
<feature type="compositionally biased region" description="Low complexity" evidence="1">
    <location>
        <begin position="841"/>
        <end position="857"/>
    </location>
</feature>
<feature type="compositionally biased region" description="Low complexity" evidence="1">
    <location>
        <begin position="759"/>
        <end position="775"/>
    </location>
</feature>
<feature type="compositionally biased region" description="Polar residues" evidence="1">
    <location>
        <begin position="596"/>
        <end position="608"/>
    </location>
</feature>
<feature type="compositionally biased region" description="Low complexity" evidence="1">
    <location>
        <begin position="127"/>
        <end position="162"/>
    </location>
</feature>
<feature type="compositionally biased region" description="Low complexity" evidence="1">
    <location>
        <begin position="314"/>
        <end position="355"/>
    </location>
</feature>
<proteinExistence type="predicted"/>
<evidence type="ECO:0000256" key="1">
    <source>
        <dbReference type="SAM" id="MobiDB-lite"/>
    </source>
</evidence>